<evidence type="ECO:0000256" key="3">
    <source>
        <dbReference type="ARBA" id="ARBA00022692"/>
    </source>
</evidence>
<feature type="transmembrane region" description="Helical" evidence="6">
    <location>
        <begin position="359"/>
        <end position="377"/>
    </location>
</feature>
<dbReference type="Pfam" id="PF07690">
    <property type="entry name" value="MFS_1"/>
    <property type="match status" value="1"/>
</dbReference>
<reference evidence="9" key="1">
    <citation type="submission" date="2016-06" db="EMBL/GenBank/DDBJ databases">
        <title>Four novel species of enterococci isolated from chicken manure.</title>
        <authorList>
            <person name="Van Tyne D."/>
        </authorList>
    </citation>
    <scope>NUCLEOTIDE SEQUENCE [LARGE SCALE GENOMIC DNA]</scope>
    <source>
        <strain evidence="9">JM9A</strain>
    </source>
</reference>
<feature type="transmembrane region" description="Helical" evidence="6">
    <location>
        <begin position="9"/>
        <end position="26"/>
    </location>
</feature>
<feature type="transmembrane region" description="Helical" evidence="6">
    <location>
        <begin position="269"/>
        <end position="286"/>
    </location>
</feature>
<comment type="subcellular location">
    <subcellularLocation>
        <location evidence="1">Cell membrane</location>
        <topology evidence="1">Multi-pass membrane protein</topology>
    </subcellularLocation>
</comment>
<keyword evidence="9" id="KW-1185">Reference proteome</keyword>
<dbReference type="InterPro" id="IPR053160">
    <property type="entry name" value="MFS_DHA3_Transporter"/>
</dbReference>
<reference evidence="8 9" key="2">
    <citation type="submission" date="2024-02" db="EMBL/GenBank/DDBJ databases">
        <title>The Genome Sequence of Enterococcus diestrammenae JM9A.</title>
        <authorList>
            <person name="Earl A."/>
            <person name="Manson A."/>
            <person name="Gilmore M."/>
            <person name="Sanders J."/>
            <person name="Shea T."/>
            <person name="Howe W."/>
            <person name="Livny J."/>
            <person name="Cuomo C."/>
            <person name="Neafsey D."/>
            <person name="Birren B."/>
        </authorList>
    </citation>
    <scope>NUCLEOTIDE SEQUENCE [LARGE SCALE GENOMIC DNA]</scope>
    <source>
        <strain evidence="8 9">JM9A</strain>
    </source>
</reference>
<dbReference type="SUPFAM" id="SSF103473">
    <property type="entry name" value="MFS general substrate transporter"/>
    <property type="match status" value="1"/>
</dbReference>
<feature type="domain" description="Major facilitator superfamily (MFS) profile" evidence="7">
    <location>
        <begin position="1"/>
        <end position="383"/>
    </location>
</feature>
<dbReference type="PANTHER" id="PTHR23530">
    <property type="entry name" value="TRANSPORT PROTEIN-RELATED"/>
    <property type="match status" value="1"/>
</dbReference>
<dbReference type="EMBL" id="MAEI02000001">
    <property type="protein sequence ID" value="MEO1780644.1"/>
    <property type="molecule type" value="Genomic_DNA"/>
</dbReference>
<dbReference type="InterPro" id="IPR020846">
    <property type="entry name" value="MFS_dom"/>
</dbReference>
<evidence type="ECO:0000313" key="9">
    <source>
        <dbReference type="Proteomes" id="UP001429357"/>
    </source>
</evidence>
<evidence type="ECO:0000256" key="2">
    <source>
        <dbReference type="ARBA" id="ARBA00022448"/>
    </source>
</evidence>
<evidence type="ECO:0000259" key="7">
    <source>
        <dbReference type="PROSITE" id="PS50850"/>
    </source>
</evidence>
<dbReference type="PROSITE" id="PS50850">
    <property type="entry name" value="MFS"/>
    <property type="match status" value="1"/>
</dbReference>
<keyword evidence="2" id="KW-0813">Transport</keyword>
<feature type="transmembrane region" description="Helical" evidence="6">
    <location>
        <begin position="135"/>
        <end position="154"/>
    </location>
</feature>
<keyword evidence="3 6" id="KW-0812">Transmembrane</keyword>
<name>A0ABV0EXW7_9ENTE</name>
<feature type="transmembrane region" description="Helical" evidence="6">
    <location>
        <begin position="88"/>
        <end position="114"/>
    </location>
</feature>
<keyword evidence="5 6" id="KW-0472">Membrane</keyword>
<dbReference type="Gene3D" id="1.20.1250.20">
    <property type="entry name" value="MFS general substrate transporter like domains"/>
    <property type="match status" value="1"/>
</dbReference>
<evidence type="ECO:0000256" key="4">
    <source>
        <dbReference type="ARBA" id="ARBA00022989"/>
    </source>
</evidence>
<feature type="transmembrane region" description="Helical" evidence="6">
    <location>
        <begin position="197"/>
        <end position="217"/>
    </location>
</feature>
<sequence length="383" mass="42672">MDQNIKRNYPYTFLQWFIVTGLWMLYLTSKGFSPLEVGIMEAVFHGTSLLFEVPSGSLADRFGYKKTLIASRLVNSFSCLLTVLSGNFWLVTIGFILSALSYNLASGTNEALVFESLLAEKKETEYLKINANINMILEISSSLGIVVAGLFSHWFFDGVYWLQIGINLLAIVVALGFEEPPRLHQKKQPYFQLIASAFRFTLQVPSLLLVMLAFAFIDSLNATYYFYFQNFFQDLGINGIGISLVILISTLFQLLAVRLSAFIGEKIPLSQLFIIVITLLIGATAASGFLPVAGVIPCFILANCLPALVTPIRSNFINQLIPSEQRATINSIDSLCFSLMMIPFFPICGWLIQLTSYRQTFLIVSLALALGGCFIYPKLKKTL</sequence>
<dbReference type="RefSeq" id="WP_161869429.1">
    <property type="nucleotide sequence ID" value="NZ_MAEI02000001.1"/>
</dbReference>
<feature type="transmembrane region" description="Helical" evidence="6">
    <location>
        <begin position="160"/>
        <end position="177"/>
    </location>
</feature>
<feature type="transmembrane region" description="Helical" evidence="6">
    <location>
        <begin position="332"/>
        <end position="353"/>
    </location>
</feature>
<evidence type="ECO:0000256" key="5">
    <source>
        <dbReference type="ARBA" id="ARBA00023136"/>
    </source>
</evidence>
<evidence type="ECO:0000313" key="8">
    <source>
        <dbReference type="EMBL" id="MEO1780644.1"/>
    </source>
</evidence>
<keyword evidence="4 6" id="KW-1133">Transmembrane helix</keyword>
<dbReference type="InterPro" id="IPR011701">
    <property type="entry name" value="MFS"/>
</dbReference>
<dbReference type="Proteomes" id="UP001429357">
    <property type="component" value="Unassembled WGS sequence"/>
</dbReference>
<accession>A0ABV0EXW7</accession>
<feature type="transmembrane region" description="Helical" evidence="6">
    <location>
        <begin position="237"/>
        <end position="257"/>
    </location>
</feature>
<evidence type="ECO:0000256" key="1">
    <source>
        <dbReference type="ARBA" id="ARBA00004651"/>
    </source>
</evidence>
<dbReference type="InterPro" id="IPR036259">
    <property type="entry name" value="MFS_trans_sf"/>
</dbReference>
<proteinExistence type="predicted"/>
<organism evidence="8 9">
    <name type="scientific">Enterococcus diestrammenae</name>
    <dbReference type="NCBI Taxonomy" id="1155073"/>
    <lineage>
        <taxon>Bacteria</taxon>
        <taxon>Bacillati</taxon>
        <taxon>Bacillota</taxon>
        <taxon>Bacilli</taxon>
        <taxon>Lactobacillales</taxon>
        <taxon>Enterococcaceae</taxon>
        <taxon>Enterococcus</taxon>
    </lineage>
</organism>
<comment type="caution">
    <text evidence="8">The sequence shown here is derived from an EMBL/GenBank/DDBJ whole genome shotgun (WGS) entry which is preliminary data.</text>
</comment>
<evidence type="ECO:0000256" key="6">
    <source>
        <dbReference type="SAM" id="Phobius"/>
    </source>
</evidence>
<dbReference type="PANTHER" id="PTHR23530:SF1">
    <property type="entry name" value="PERMEASE, MAJOR FACILITATOR SUPERFAMILY-RELATED"/>
    <property type="match status" value="1"/>
</dbReference>
<gene>
    <name evidence="8" type="ORF">BAU18_000183</name>
</gene>
<protein>
    <recommendedName>
        <fullName evidence="7">Major facilitator superfamily (MFS) profile domain-containing protein</fullName>
    </recommendedName>
</protein>